<proteinExistence type="predicted"/>
<dbReference type="Pfam" id="PF05697">
    <property type="entry name" value="Trigger_N"/>
    <property type="match status" value="1"/>
</dbReference>
<dbReference type="InterPro" id="IPR008880">
    <property type="entry name" value="Trigger_fac_C"/>
</dbReference>
<dbReference type="GO" id="GO:0003755">
    <property type="term" value="F:peptidyl-prolyl cis-trans isomerase activity"/>
    <property type="evidence" value="ECO:0007669"/>
    <property type="project" value="UniProtKB-KW"/>
</dbReference>
<dbReference type="InterPro" id="IPR027304">
    <property type="entry name" value="Trigger_fact/SurA_dom_sf"/>
</dbReference>
<accession>A0A0G0G6Q1</accession>
<organism evidence="6 7">
    <name type="scientific">Candidatus Roizmanbacteria bacterium GW2011_GWC2_37_13</name>
    <dbReference type="NCBI Taxonomy" id="1618486"/>
    <lineage>
        <taxon>Bacteria</taxon>
        <taxon>Candidatus Roizmaniibacteriota</taxon>
    </lineage>
</organism>
<dbReference type="InterPro" id="IPR008881">
    <property type="entry name" value="Trigger_fac_ribosome-bd_bac"/>
</dbReference>
<dbReference type="InterPro" id="IPR037041">
    <property type="entry name" value="Trigger_fac_C_sf"/>
</dbReference>
<evidence type="ECO:0000313" key="7">
    <source>
        <dbReference type="Proteomes" id="UP000034917"/>
    </source>
</evidence>
<feature type="domain" description="Trigger factor ribosome-binding bacterial" evidence="4">
    <location>
        <begin position="4"/>
        <end position="138"/>
    </location>
</feature>
<dbReference type="SUPFAM" id="SSF102735">
    <property type="entry name" value="Trigger factor ribosome-binding domain"/>
    <property type="match status" value="1"/>
</dbReference>
<dbReference type="GO" id="GO:0006457">
    <property type="term" value="P:protein folding"/>
    <property type="evidence" value="ECO:0007669"/>
    <property type="project" value="InterPro"/>
</dbReference>
<dbReference type="Proteomes" id="UP000034917">
    <property type="component" value="Unassembled WGS sequence"/>
</dbReference>
<sequence>MYSYKFKKLPKSTVEINLVIPLSDIQKEKSEAFSRLQKELTVEGFRKGKVPLVIAEKHLSPEAIYQEMIRVFLPKVYEEILKKESFKPIMNPRIELIKAKEGEDWEVKISIAEKPIVDLKNYKDAVKKIKIEAKKEDIWIPGKDKVADEKKSEQNKSKLINPILEVILKEVKVEISDLIIDEELNHRLSRLVDDVEKIGLTAEAYLKSKNLTMDQLKANYKREIEDTYKLEFILAEIADKESIKVEKEDLEKLLRNIKDEKERALAMQNSYYYASILRKQKTLDYLIGL</sequence>
<dbReference type="SUPFAM" id="SSF109998">
    <property type="entry name" value="Triger factor/SurA peptide-binding domain-like"/>
    <property type="match status" value="1"/>
</dbReference>
<gene>
    <name evidence="6" type="ORF">US40_C0006G0039</name>
</gene>
<dbReference type="Gene3D" id="1.10.3120.10">
    <property type="entry name" value="Trigger factor, C-terminal domain"/>
    <property type="match status" value="1"/>
</dbReference>
<protein>
    <submittedName>
        <fullName evidence="6">Trigger factor</fullName>
    </submittedName>
</protein>
<evidence type="ECO:0000256" key="1">
    <source>
        <dbReference type="ARBA" id="ARBA00023110"/>
    </source>
</evidence>
<evidence type="ECO:0000259" key="5">
    <source>
        <dbReference type="Pfam" id="PF05698"/>
    </source>
</evidence>
<dbReference type="Gene3D" id="3.30.70.1050">
    <property type="entry name" value="Trigger factor ribosome-binding domain"/>
    <property type="match status" value="1"/>
</dbReference>
<dbReference type="AlphaFoldDB" id="A0A0G0G6Q1"/>
<dbReference type="GO" id="GO:0015031">
    <property type="term" value="P:protein transport"/>
    <property type="evidence" value="ECO:0007669"/>
    <property type="project" value="InterPro"/>
</dbReference>
<comment type="caution">
    <text evidence="6">The sequence shown here is derived from an EMBL/GenBank/DDBJ whole genome shotgun (WGS) entry which is preliminary data.</text>
</comment>
<name>A0A0G0G6Q1_9BACT</name>
<dbReference type="InterPro" id="IPR036611">
    <property type="entry name" value="Trigger_fac_ribosome-bd_sf"/>
</dbReference>
<feature type="coiled-coil region" evidence="3">
    <location>
        <begin position="206"/>
        <end position="270"/>
    </location>
</feature>
<keyword evidence="1" id="KW-0697">Rotamase</keyword>
<dbReference type="EMBL" id="LBSV01000006">
    <property type="protein sequence ID" value="KKQ25722.1"/>
    <property type="molecule type" value="Genomic_DNA"/>
</dbReference>
<evidence type="ECO:0000256" key="3">
    <source>
        <dbReference type="SAM" id="Coils"/>
    </source>
</evidence>
<evidence type="ECO:0000259" key="4">
    <source>
        <dbReference type="Pfam" id="PF05697"/>
    </source>
</evidence>
<evidence type="ECO:0000313" key="6">
    <source>
        <dbReference type="EMBL" id="KKQ25722.1"/>
    </source>
</evidence>
<keyword evidence="3" id="KW-0175">Coiled coil</keyword>
<dbReference type="Pfam" id="PF05698">
    <property type="entry name" value="Trigger_C"/>
    <property type="match status" value="1"/>
</dbReference>
<keyword evidence="2" id="KW-0413">Isomerase</keyword>
<feature type="domain" description="Trigger factor C-terminal" evidence="5">
    <location>
        <begin position="148"/>
        <end position="260"/>
    </location>
</feature>
<reference evidence="6 7" key="1">
    <citation type="journal article" date="2015" name="Nature">
        <title>rRNA introns, odd ribosomes, and small enigmatic genomes across a large radiation of phyla.</title>
        <authorList>
            <person name="Brown C.T."/>
            <person name="Hug L.A."/>
            <person name="Thomas B.C."/>
            <person name="Sharon I."/>
            <person name="Castelle C.J."/>
            <person name="Singh A."/>
            <person name="Wilkins M.J."/>
            <person name="Williams K.H."/>
            <person name="Banfield J.F."/>
        </authorList>
    </citation>
    <scope>NUCLEOTIDE SEQUENCE [LARGE SCALE GENOMIC DNA]</scope>
</reference>
<evidence type="ECO:0000256" key="2">
    <source>
        <dbReference type="ARBA" id="ARBA00023235"/>
    </source>
</evidence>